<feature type="compositionally biased region" description="Basic and acidic residues" evidence="1">
    <location>
        <begin position="606"/>
        <end position="629"/>
    </location>
</feature>
<feature type="compositionally biased region" description="Basic residues" evidence="1">
    <location>
        <begin position="1058"/>
        <end position="1070"/>
    </location>
</feature>
<dbReference type="GeneID" id="38779794"/>
<reference evidence="3 4" key="1">
    <citation type="journal article" date="2018" name="Sci. Rep.">
        <title>Genome sequence of the cauliflower mushroom Sparassis crispa (Hanabiratake) and its association with beneficial usage.</title>
        <authorList>
            <person name="Kiyama R."/>
            <person name="Furutani Y."/>
            <person name="Kawaguchi K."/>
            <person name="Nakanishi T."/>
        </authorList>
    </citation>
    <scope>NUCLEOTIDE SEQUENCE [LARGE SCALE GENOMIC DNA]</scope>
</reference>
<feature type="compositionally biased region" description="Acidic residues" evidence="1">
    <location>
        <begin position="320"/>
        <end position="329"/>
    </location>
</feature>
<feature type="region of interest" description="Disordered" evidence="1">
    <location>
        <begin position="593"/>
        <end position="632"/>
    </location>
</feature>
<feature type="compositionally biased region" description="Basic and acidic residues" evidence="1">
    <location>
        <begin position="280"/>
        <end position="296"/>
    </location>
</feature>
<protein>
    <recommendedName>
        <fullName evidence="2">TERF2-interacting telomeric protein 1 Myb domain-containing protein</fullName>
    </recommendedName>
</protein>
<evidence type="ECO:0000313" key="3">
    <source>
        <dbReference type="EMBL" id="GBE82877.1"/>
    </source>
</evidence>
<feature type="compositionally biased region" description="Acidic residues" evidence="1">
    <location>
        <begin position="653"/>
        <end position="667"/>
    </location>
</feature>
<feature type="compositionally biased region" description="Basic and acidic residues" evidence="1">
    <location>
        <begin position="1133"/>
        <end position="1148"/>
    </location>
</feature>
<feature type="region of interest" description="Disordered" evidence="1">
    <location>
        <begin position="840"/>
        <end position="903"/>
    </location>
</feature>
<feature type="region of interest" description="Disordered" evidence="1">
    <location>
        <begin position="1038"/>
        <end position="1096"/>
    </location>
</feature>
<dbReference type="InterPro" id="IPR015010">
    <property type="entry name" value="TERF2IP_Myb"/>
</dbReference>
<dbReference type="OrthoDB" id="435460at2759"/>
<feature type="compositionally biased region" description="Acidic residues" evidence="1">
    <location>
        <begin position="892"/>
        <end position="901"/>
    </location>
</feature>
<gene>
    <name evidence="3" type="ORF">SCP_0412640</name>
</gene>
<feature type="compositionally biased region" description="Low complexity" evidence="1">
    <location>
        <begin position="307"/>
        <end position="316"/>
    </location>
</feature>
<feature type="compositionally biased region" description="Basic and acidic residues" evidence="1">
    <location>
        <begin position="223"/>
        <end position="244"/>
    </location>
</feature>
<proteinExistence type="predicted"/>
<dbReference type="Pfam" id="PF08914">
    <property type="entry name" value="Myb_Rap1"/>
    <property type="match status" value="2"/>
</dbReference>
<dbReference type="SUPFAM" id="SSF46689">
    <property type="entry name" value="Homeodomain-like"/>
    <property type="match status" value="2"/>
</dbReference>
<dbReference type="STRING" id="139825.A0A401GL28"/>
<feature type="region of interest" description="Disordered" evidence="1">
    <location>
        <begin position="78"/>
        <end position="97"/>
    </location>
</feature>
<dbReference type="EMBL" id="BFAD01000004">
    <property type="protein sequence ID" value="GBE82877.1"/>
    <property type="molecule type" value="Genomic_DNA"/>
</dbReference>
<dbReference type="InParanoid" id="A0A401GL28"/>
<feature type="domain" description="TERF2-interacting telomeric protein 1 Myb" evidence="2">
    <location>
        <begin position="10"/>
        <end position="68"/>
    </location>
</feature>
<dbReference type="Gene3D" id="1.10.10.60">
    <property type="entry name" value="Homeodomain-like"/>
    <property type="match status" value="2"/>
</dbReference>
<feature type="region of interest" description="Disordered" evidence="1">
    <location>
        <begin position="1110"/>
        <end position="1158"/>
    </location>
</feature>
<dbReference type="CDD" id="cd11655">
    <property type="entry name" value="rap1_myb-like"/>
    <property type="match status" value="2"/>
</dbReference>
<feature type="compositionally biased region" description="Polar residues" evidence="1">
    <location>
        <begin position="520"/>
        <end position="529"/>
    </location>
</feature>
<accession>A0A401GL28</accession>
<dbReference type="RefSeq" id="XP_027613790.1">
    <property type="nucleotide sequence ID" value="XM_027757989.1"/>
</dbReference>
<feature type="compositionally biased region" description="Low complexity" evidence="1">
    <location>
        <begin position="267"/>
        <end position="278"/>
    </location>
</feature>
<feature type="compositionally biased region" description="Acidic residues" evidence="1">
    <location>
        <begin position="297"/>
        <end position="306"/>
    </location>
</feature>
<feature type="compositionally biased region" description="Low complexity" evidence="1">
    <location>
        <begin position="79"/>
        <end position="93"/>
    </location>
</feature>
<feature type="compositionally biased region" description="Acidic residues" evidence="1">
    <location>
        <begin position="371"/>
        <end position="390"/>
    </location>
</feature>
<evidence type="ECO:0000256" key="1">
    <source>
        <dbReference type="SAM" id="MobiDB-lite"/>
    </source>
</evidence>
<feature type="compositionally biased region" description="Low complexity" evidence="1">
    <location>
        <begin position="840"/>
        <end position="850"/>
    </location>
</feature>
<dbReference type="AlphaFoldDB" id="A0A401GL28"/>
<dbReference type="Proteomes" id="UP000287166">
    <property type="component" value="Unassembled WGS sequence"/>
</dbReference>
<keyword evidence="4" id="KW-1185">Reference proteome</keyword>
<dbReference type="InterPro" id="IPR009057">
    <property type="entry name" value="Homeodomain-like_sf"/>
</dbReference>
<feature type="region of interest" description="Disordered" evidence="1">
    <location>
        <begin position="650"/>
        <end position="683"/>
    </location>
</feature>
<organism evidence="3 4">
    <name type="scientific">Sparassis crispa</name>
    <dbReference type="NCBI Taxonomy" id="139825"/>
    <lineage>
        <taxon>Eukaryota</taxon>
        <taxon>Fungi</taxon>
        <taxon>Dikarya</taxon>
        <taxon>Basidiomycota</taxon>
        <taxon>Agaricomycotina</taxon>
        <taxon>Agaricomycetes</taxon>
        <taxon>Polyporales</taxon>
        <taxon>Sparassidaceae</taxon>
        <taxon>Sparassis</taxon>
    </lineage>
</organism>
<evidence type="ECO:0000259" key="2">
    <source>
        <dbReference type="Pfam" id="PF08914"/>
    </source>
</evidence>
<feature type="region of interest" description="Disordered" evidence="1">
    <location>
        <begin position="174"/>
        <end position="580"/>
    </location>
</feature>
<sequence length="1158" mass="128966">MPGSISRVSFTKQDDAYLVLYLAKYTADGKRRHGNDVYKELVANRKGMWRWSERHTWQSWREHYVRDTERFDRYIAKKQSLSGSSQPSASQNSIKDGRHRHAFTEEDDTHLVKYIAKHGDPGGGGRMGNNLYKYLVGNPLKWPWAPRHPWESWRERYKNHRDKFDQLINRHHKKYGVGPFSSPTKAERGNAVKEEEEEDDDRLLRIRRGRAPAPVEDESAEASARDNSKRKMKRRREDGGEHAIRGGKRRRVDNEEAGQADEHIQVEAPAEAGNGAAPRVQDDSGKEINRGKHNRDEEAEEADAELVEQVVAPEAGAEAEREDDEEDNDAEHRRVLAPPPSDDYNGEIFDRPDDGAAVGVDAPQWKTIPSDPEDELGSDAENDEEVDELPNEPYDGVDHVEDQQPLASAADEANEANDADLAYHNQSAPAPSAPRIEDSMLNGRLYPDVPSPPHSVQAEPLIPGTFPGESTPVAQARPSRAASGLPDAARPSLPHEVSHGIAQAPSSPDGVPERTPVRSAASSQRTIQRPTKARPAPPPESVLEESATPRPPTAPGEESRARSSGEPGPSATVFAMSTPRLRKKVRVPAILQPDFFTSLSTTPSEASRRARSPVERRRMREPPRLDEGAYNKAFTDSVGRRRVSLHGRVYGVEEQDLDDLPQEEEQDISWPPKRDRKGKGKEREKPMFMEKTVRTTMTVKQEVPNSQPLFAQPNGSRFRAAGDSDGHHPFSQVSAASQEMISPRRYMLKRRMAEQQKHHPFSQVNIPVTSTASAASISAALDAFLNAEVSTAPHQPDVAPTVALLSDDDLRYLDEVLNNNAELLEQELEEPYVPERGSRISSAAASAGSRPTERLDSSPGGNAPSGSMSPAGSVVQEPSTSLDVRPHRADEVAEVTQEEQEMQPAARLRKQLHRRRYTLPANLGNHSNLHLQAGDSRDDSVPQAFQPFSSNMEWLARNPLVRDMYQQGTCPPFSLEDMCGITAVVLQSLSKAYGFTEDVVLEKWTSAGSLSIAERWLAEMRQGAEQVSVALEDSMVLEEDDPSERRQSGLHAHPAVIRLRRSSRRARPSHSKNSSVLQITPLPNEAEYQPHPDSRAGQYVRLTRAARREDVHANENHSTVGSFAFRVPRRRSTNGEKDDRDVEKLLDGERDDMEIDSP</sequence>
<feature type="compositionally biased region" description="Polar residues" evidence="1">
    <location>
        <begin position="864"/>
        <end position="882"/>
    </location>
</feature>
<name>A0A401GL28_9APHY</name>
<feature type="compositionally biased region" description="Acidic residues" evidence="1">
    <location>
        <begin position="1149"/>
        <end position="1158"/>
    </location>
</feature>
<evidence type="ECO:0000313" key="4">
    <source>
        <dbReference type="Proteomes" id="UP000287166"/>
    </source>
</evidence>
<feature type="domain" description="TERF2-interacting telomeric protein 1 Myb" evidence="2">
    <location>
        <begin position="103"/>
        <end position="160"/>
    </location>
</feature>
<comment type="caution">
    <text evidence="3">The sequence shown here is derived from an EMBL/GenBank/DDBJ whole genome shotgun (WGS) entry which is preliminary data.</text>
</comment>